<evidence type="ECO:0000259" key="8">
    <source>
        <dbReference type="PROSITE" id="PS50268"/>
    </source>
</evidence>
<evidence type="ECO:0000256" key="4">
    <source>
        <dbReference type="ARBA" id="ARBA00023136"/>
    </source>
</evidence>
<reference evidence="9 10" key="1">
    <citation type="submission" date="2021-06" db="EMBL/GenBank/DDBJ databases">
        <authorList>
            <person name="Palmer J.M."/>
        </authorList>
    </citation>
    <scope>NUCLEOTIDE SEQUENCE [LARGE SCALE GENOMIC DNA]</scope>
    <source>
        <strain evidence="9 10">CL_MEX2019</strain>
        <tissue evidence="9">Muscle</tissue>
    </source>
</reference>
<dbReference type="PROSITE" id="PS50268">
    <property type="entry name" value="CADHERIN_2"/>
    <property type="match status" value="1"/>
</dbReference>
<evidence type="ECO:0000256" key="2">
    <source>
        <dbReference type="ARBA" id="ARBA00022692"/>
    </source>
</evidence>
<dbReference type="InterPro" id="IPR015919">
    <property type="entry name" value="Cadherin-like_sf"/>
</dbReference>
<dbReference type="EMBL" id="JAHUTJ010017002">
    <property type="protein sequence ID" value="MED6270397.1"/>
    <property type="molecule type" value="Genomic_DNA"/>
</dbReference>
<accession>A0ABU7D660</accession>
<keyword evidence="10" id="KW-1185">Reference proteome</keyword>
<evidence type="ECO:0000256" key="6">
    <source>
        <dbReference type="SAM" id="MobiDB-lite"/>
    </source>
</evidence>
<keyword evidence="5" id="KW-0106">Calcium</keyword>
<keyword evidence="3 7" id="KW-1133">Transmembrane helix</keyword>
<evidence type="ECO:0000256" key="3">
    <source>
        <dbReference type="ARBA" id="ARBA00022989"/>
    </source>
</evidence>
<dbReference type="PANTHER" id="PTHR24026">
    <property type="entry name" value="FAT ATYPICAL CADHERIN-RELATED"/>
    <property type="match status" value="1"/>
</dbReference>
<dbReference type="Proteomes" id="UP001352852">
    <property type="component" value="Unassembled WGS sequence"/>
</dbReference>
<feature type="transmembrane region" description="Helical" evidence="7">
    <location>
        <begin position="12"/>
        <end position="29"/>
    </location>
</feature>
<evidence type="ECO:0000256" key="5">
    <source>
        <dbReference type="PROSITE-ProRule" id="PRU00043"/>
    </source>
</evidence>
<dbReference type="SMART" id="SM00112">
    <property type="entry name" value="CA"/>
    <property type="match status" value="1"/>
</dbReference>
<dbReference type="CDD" id="cd11304">
    <property type="entry name" value="Cadherin_repeat"/>
    <property type="match status" value="2"/>
</dbReference>
<dbReference type="SUPFAM" id="SSF49313">
    <property type="entry name" value="Cadherin-like"/>
    <property type="match status" value="1"/>
</dbReference>
<dbReference type="Pfam" id="PF17812">
    <property type="entry name" value="RET_CLD3"/>
    <property type="match status" value="1"/>
</dbReference>
<comment type="subcellular location">
    <subcellularLocation>
        <location evidence="1">Membrane</location>
    </subcellularLocation>
</comment>
<dbReference type="Pfam" id="PF22540">
    <property type="entry name" value="RET_CRD"/>
    <property type="match status" value="1"/>
</dbReference>
<dbReference type="InterPro" id="IPR041317">
    <property type="entry name" value="RET_CLD4"/>
</dbReference>
<evidence type="ECO:0000313" key="10">
    <source>
        <dbReference type="Proteomes" id="UP001352852"/>
    </source>
</evidence>
<dbReference type="PRINTS" id="PR00205">
    <property type="entry name" value="CADHERIN"/>
</dbReference>
<comment type="caution">
    <text evidence="9">The sequence shown here is derived from an EMBL/GenBank/DDBJ whole genome shotgun (WGS) entry which is preliminary data.</text>
</comment>
<proteinExistence type="predicted"/>
<feature type="domain" description="Cadherin" evidence="8">
    <location>
        <begin position="190"/>
        <end position="263"/>
    </location>
</feature>
<protein>
    <recommendedName>
        <fullName evidence="8">Cadherin domain-containing protein</fullName>
    </recommendedName>
</protein>
<feature type="region of interest" description="Disordered" evidence="6">
    <location>
        <begin position="684"/>
        <end position="726"/>
    </location>
</feature>
<gene>
    <name evidence="9" type="ORF">CHARACLAT_009815</name>
</gene>
<keyword evidence="4 7" id="KW-0472">Membrane</keyword>
<evidence type="ECO:0000313" key="9">
    <source>
        <dbReference type="EMBL" id="MED6270397.1"/>
    </source>
</evidence>
<feature type="compositionally biased region" description="Pro residues" evidence="6">
    <location>
        <begin position="697"/>
        <end position="709"/>
    </location>
</feature>
<dbReference type="Gene3D" id="2.60.40.60">
    <property type="entry name" value="Cadherins"/>
    <property type="match status" value="2"/>
</dbReference>
<dbReference type="InterPro" id="IPR041163">
    <property type="entry name" value="Ret_CLD1"/>
</dbReference>
<dbReference type="InterPro" id="IPR002126">
    <property type="entry name" value="Cadherin-like_dom"/>
</dbReference>
<dbReference type="Pfam" id="PF17813">
    <property type="entry name" value="RET_CLD4"/>
    <property type="match status" value="1"/>
</dbReference>
<name>A0ABU7D660_9TELE</name>
<dbReference type="InterPro" id="IPR055162">
    <property type="entry name" value="RET_CRD"/>
</dbReference>
<dbReference type="Pfam" id="PF17756">
    <property type="entry name" value="RET_CLD1"/>
    <property type="match status" value="1"/>
</dbReference>
<sequence>MDPSCGFSPGNVAALLQLLLFGGVVGLYFPQKEYTETVYVGQPAGTPILQVHAMLDSRSERPHFYLCGGRRPVFILWFQMDVQTGELSLSKMLDETDFASLYQNSWPAKRLSLQVMALNNFSKRAACISRNSAHITLDFVNASIPQCAQTDMKELCFPHRDTSNPHIIENRFPGVLRQLRRLTRLSVCPNYTISYSVESETPAPFAVNGNTSELMVTAPLDREESENYRLLLACTVQTETVITKVETSLDVFVDDEDDNAPYVNGTDTVDVVISFNRTKGAAFGTLFVFDRDLTTLFPKDLSQNRYVGTLLNSEPWIKDTFDIKGTFSERRAAPGGIRESVYDYQLILKRNLEITENLSAYLDYLVNDTTYPGLEGTVLLHFNVTILPVQIYFTNITHVFALSRKASVYAQVGRICVENCLEFDGFSVTYQLEVPDKNISAEMLSCYSAISITQAPDRMLGLLYVNNSHALGKPGCQDLEYTVVAQEEHTQLMTRTQIRILLHGEANVSQESQQLLSCAENKQRDECESSQGLGATTGTCEWRQGSEKGISENYSTCSPDLRTCPDSFCDAVESKDTSICPQDCTTESVTGGHERGLSGSGIRAGYGTCYCFSEKCFCEIADAEDVVSKNKLTEYFPEIKVHFFRFLSLSSALSGTGSRGQQTQQRHPDVPLPRHLLQLLPEEPEAFPGQPRDIVPPACPGASPAPPPGGTCLEHLQRKASRRHPV</sequence>
<evidence type="ECO:0000256" key="7">
    <source>
        <dbReference type="SAM" id="Phobius"/>
    </source>
</evidence>
<dbReference type="InterPro" id="IPR040667">
    <property type="entry name" value="Ret_CLD3"/>
</dbReference>
<organism evidence="9 10">
    <name type="scientific">Characodon lateralis</name>
    <dbReference type="NCBI Taxonomy" id="208331"/>
    <lineage>
        <taxon>Eukaryota</taxon>
        <taxon>Metazoa</taxon>
        <taxon>Chordata</taxon>
        <taxon>Craniata</taxon>
        <taxon>Vertebrata</taxon>
        <taxon>Euteleostomi</taxon>
        <taxon>Actinopterygii</taxon>
        <taxon>Neopterygii</taxon>
        <taxon>Teleostei</taxon>
        <taxon>Neoteleostei</taxon>
        <taxon>Acanthomorphata</taxon>
        <taxon>Ovalentaria</taxon>
        <taxon>Atherinomorphae</taxon>
        <taxon>Cyprinodontiformes</taxon>
        <taxon>Goodeidae</taxon>
        <taxon>Characodon</taxon>
    </lineage>
</organism>
<evidence type="ECO:0000256" key="1">
    <source>
        <dbReference type="ARBA" id="ARBA00004370"/>
    </source>
</evidence>
<keyword evidence="2 7" id="KW-0812">Transmembrane</keyword>